<dbReference type="OMA" id="MACIANQ"/>
<reference evidence="7 8" key="2">
    <citation type="submission" date="2018-11" db="EMBL/GenBank/DDBJ databases">
        <authorList>
            <consortium name="Pathogen Informatics"/>
        </authorList>
    </citation>
    <scope>NUCLEOTIDE SEQUENCE [LARGE SCALE GENOMIC DNA]</scope>
    <source>
        <strain evidence="7 8">MHpl1</strain>
    </source>
</reference>
<evidence type="ECO:0000256" key="3">
    <source>
        <dbReference type="SAM" id="MobiDB-lite"/>
    </source>
</evidence>
<feature type="region of interest" description="Disordered" evidence="3">
    <location>
        <begin position="699"/>
        <end position="740"/>
    </location>
</feature>
<keyword evidence="4" id="KW-0472">Membrane</keyword>
<dbReference type="PANTHER" id="PTHR21119">
    <property type="entry name" value="C2 DOMAIN-CONTAINING PROTEIN"/>
    <property type="match status" value="1"/>
</dbReference>
<keyword evidence="1" id="KW-0479">Metal-binding</keyword>
<dbReference type="SMART" id="SM00109">
    <property type="entry name" value="C1"/>
    <property type="match status" value="1"/>
</dbReference>
<dbReference type="Gene3D" id="2.60.40.150">
    <property type="entry name" value="C2 domain"/>
    <property type="match status" value="1"/>
</dbReference>
<feature type="domain" description="C2" evidence="5">
    <location>
        <begin position="318"/>
        <end position="470"/>
    </location>
</feature>
<dbReference type="InterPro" id="IPR000008">
    <property type="entry name" value="C2_dom"/>
</dbReference>
<evidence type="ECO:0000259" key="6">
    <source>
        <dbReference type="PROSITE" id="PS50081"/>
    </source>
</evidence>
<dbReference type="InterPro" id="IPR035892">
    <property type="entry name" value="C2_domain_sf"/>
</dbReference>
<feature type="transmembrane region" description="Helical" evidence="4">
    <location>
        <begin position="7"/>
        <end position="37"/>
    </location>
</feature>
<dbReference type="OrthoDB" id="9976063at2759"/>
<keyword evidence="4" id="KW-1133">Transmembrane helix</keyword>
<name>A0A0N4W0N7_HAEPC</name>
<dbReference type="PROSITE" id="PS50004">
    <property type="entry name" value="C2"/>
    <property type="match status" value="1"/>
</dbReference>
<evidence type="ECO:0000256" key="4">
    <source>
        <dbReference type="SAM" id="Phobius"/>
    </source>
</evidence>
<dbReference type="EMBL" id="UZAF01016099">
    <property type="protein sequence ID" value="VDO20194.1"/>
    <property type="molecule type" value="Genomic_DNA"/>
</dbReference>
<dbReference type="AlphaFoldDB" id="A0A0N4W0N7"/>
<accession>A0A0N4W0N7</accession>
<dbReference type="CDD" id="cd20831">
    <property type="entry name" value="C1_dGM13116p-like"/>
    <property type="match status" value="1"/>
</dbReference>
<feature type="domain" description="Phorbol-ester/DAG-type" evidence="6">
    <location>
        <begin position="789"/>
        <end position="840"/>
    </location>
</feature>
<evidence type="ECO:0000256" key="1">
    <source>
        <dbReference type="ARBA" id="ARBA00022723"/>
    </source>
</evidence>
<protein>
    <submittedName>
        <fullName evidence="9">C2 domain-containing protein</fullName>
    </submittedName>
</protein>
<evidence type="ECO:0000259" key="5">
    <source>
        <dbReference type="PROSITE" id="PS50004"/>
    </source>
</evidence>
<dbReference type="Pfam" id="PF00130">
    <property type="entry name" value="C1_1"/>
    <property type="match status" value="1"/>
</dbReference>
<dbReference type="PROSITE" id="PS50081">
    <property type="entry name" value="ZF_DAG_PE_2"/>
    <property type="match status" value="1"/>
</dbReference>
<keyword evidence="4" id="KW-0812">Transmembrane</keyword>
<dbReference type="GO" id="GO:0046872">
    <property type="term" value="F:metal ion binding"/>
    <property type="evidence" value="ECO:0007669"/>
    <property type="project" value="UniProtKB-KW"/>
</dbReference>
<reference evidence="9" key="1">
    <citation type="submission" date="2017-02" db="UniProtKB">
        <authorList>
            <consortium name="WormBaseParasite"/>
        </authorList>
    </citation>
    <scope>IDENTIFICATION</scope>
</reference>
<dbReference type="SUPFAM" id="SSF57889">
    <property type="entry name" value="Cysteine-rich domain"/>
    <property type="match status" value="1"/>
</dbReference>
<evidence type="ECO:0000313" key="8">
    <source>
        <dbReference type="Proteomes" id="UP000268014"/>
    </source>
</evidence>
<sequence>MNTVIILVISVLGWVGAEMMWLIVCWGLMAFLCYMALNHLGTGTTDESSKTILSSAQNAPNRLDGSNSEWTNEVLAWIYNNYLKVPGPLEAWIKSLNDAAKKVNRPTECEVVFDGFRDHRQVKSPPKVSNIRVEHGPREHLTLRANIHLPCVCLKVVSSQRTPERLLVSNFDANIVDLRGEVSVIKMVECRFACIANQLFLMGCFNGRPEMDIELTNADSSAQSQVSLGLVEEKIRRCLLSAVTNINLSETASPNLDDWRFDDNQTMDTLHDSFYRNQNHSAASSVLNPSPTPRVDSKRLSGEHLAVAAQVPEIFKKLNETHIMSPTINNNAAPNKLRVQIVKATHLGRGPASCEYLDDTEKYATSMFTTTILEKFVNWNCLAAPDVQQPFVVIEMDEPAQKFTTTKGINACPYWEESYDFDLTPASEEILFEVYDASQKNTADDDKNFLGLAIVNLLEIRRKPEHVHHLKLQGRPYRKDEATGELTVQFDYFYDPKSMTPGKIVDTVKIRNNTGSEFRETVTSQRRAIYDPHDNFESFDMTPRKTTTVVVKTVSQQLKDKPTIQSVHGSMENAMDPHTQHILDQQFHHDGKMGHIGESVKQAATTATQAAAPSRTTATAPTTTVATTTTTTLHARPPHPPSAESTLEKRGRDRDKHKKNGIPEKRERSFFGELRDRISGRRRSITKRSRSVDLHGAEIEEAVSLPPSRDPSRTRYAGSPGGEPRYHETHSVGGKSGESSKSLYQHSTLVLELEHDKQLKYFLIPPSMLSEPAASRLMRRGKKLHIYNEHTFVAVKIRGGINCNVCQQRIKSSFAKQAYQCRDCKLVCHKSCHYKTDAFCTQSTVSKLQIAKDVDWAHFLSHYQLEEFISIDGV</sequence>
<dbReference type="Pfam" id="PF00168">
    <property type="entry name" value="C2"/>
    <property type="match status" value="1"/>
</dbReference>
<dbReference type="WBParaSite" id="HPLM_0000313501-mRNA-1">
    <property type="protein sequence ID" value="HPLM_0000313501-mRNA-1"/>
    <property type="gene ID" value="HPLM_0000313501"/>
</dbReference>
<feature type="region of interest" description="Disordered" evidence="3">
    <location>
        <begin position="602"/>
        <end position="668"/>
    </location>
</feature>
<dbReference type="InterPro" id="IPR039934">
    <property type="entry name" value="C2CD2/C2CD2L"/>
</dbReference>
<dbReference type="SUPFAM" id="SSF49562">
    <property type="entry name" value="C2 domain (Calcium/lipid-binding domain, CaLB)"/>
    <property type="match status" value="1"/>
</dbReference>
<gene>
    <name evidence="7" type="ORF">HPLM_LOCUS3127</name>
</gene>
<dbReference type="PROSITE" id="PS00479">
    <property type="entry name" value="ZF_DAG_PE_1"/>
    <property type="match status" value="1"/>
</dbReference>
<dbReference type="InterPro" id="IPR002219">
    <property type="entry name" value="PKC_DAG/PE"/>
</dbReference>
<dbReference type="Gene3D" id="3.30.60.20">
    <property type="match status" value="1"/>
</dbReference>
<proteinExistence type="predicted"/>
<dbReference type="InterPro" id="IPR046349">
    <property type="entry name" value="C1-like_sf"/>
</dbReference>
<evidence type="ECO:0000313" key="7">
    <source>
        <dbReference type="EMBL" id="VDO20194.1"/>
    </source>
</evidence>
<feature type="compositionally biased region" description="Low complexity" evidence="3">
    <location>
        <begin position="603"/>
        <end position="635"/>
    </location>
</feature>
<feature type="compositionally biased region" description="Low complexity" evidence="3">
    <location>
        <begin position="731"/>
        <end position="740"/>
    </location>
</feature>
<dbReference type="STRING" id="6290.A0A0N4W0N7"/>
<evidence type="ECO:0000256" key="2">
    <source>
        <dbReference type="ARBA" id="ARBA00022833"/>
    </source>
</evidence>
<dbReference type="SMART" id="SM00239">
    <property type="entry name" value="C2"/>
    <property type="match status" value="1"/>
</dbReference>
<keyword evidence="8" id="KW-1185">Reference proteome</keyword>
<keyword evidence="2" id="KW-0862">Zinc</keyword>
<organism evidence="9">
    <name type="scientific">Haemonchus placei</name>
    <name type="common">Barber's pole worm</name>
    <dbReference type="NCBI Taxonomy" id="6290"/>
    <lineage>
        <taxon>Eukaryota</taxon>
        <taxon>Metazoa</taxon>
        <taxon>Ecdysozoa</taxon>
        <taxon>Nematoda</taxon>
        <taxon>Chromadorea</taxon>
        <taxon>Rhabditida</taxon>
        <taxon>Rhabditina</taxon>
        <taxon>Rhabditomorpha</taxon>
        <taxon>Strongyloidea</taxon>
        <taxon>Trichostrongylidae</taxon>
        <taxon>Haemonchus</taxon>
    </lineage>
</organism>
<evidence type="ECO:0000313" key="9">
    <source>
        <dbReference type="WBParaSite" id="HPLM_0000313501-mRNA-1"/>
    </source>
</evidence>
<dbReference type="Proteomes" id="UP000268014">
    <property type="component" value="Unassembled WGS sequence"/>
</dbReference>
<dbReference type="PANTHER" id="PTHR21119:SF5">
    <property type="entry name" value="C2 DOMAIN-CONTAINING PROTEIN"/>
    <property type="match status" value="1"/>
</dbReference>